<dbReference type="Proteomes" id="UP000179237">
    <property type="component" value="Unassembled WGS sequence"/>
</dbReference>
<dbReference type="AlphaFoldDB" id="A0A1F5FWA3"/>
<dbReference type="Gene3D" id="3.30.110.170">
    <property type="entry name" value="Protein of unknown function (DUF541), domain 1"/>
    <property type="match status" value="1"/>
</dbReference>
<dbReference type="PANTHER" id="PTHR34387:SF1">
    <property type="entry name" value="PERIPLASMIC IMMUNOGENIC PROTEIN"/>
    <property type="match status" value="1"/>
</dbReference>
<evidence type="ECO:0000313" key="2">
    <source>
        <dbReference type="Proteomes" id="UP000179237"/>
    </source>
</evidence>
<name>A0A1F5FWA3_9BACT</name>
<dbReference type="EMBL" id="MFAQ01000006">
    <property type="protein sequence ID" value="OGD83897.1"/>
    <property type="molecule type" value="Genomic_DNA"/>
</dbReference>
<accession>A0A1F5FWA3</accession>
<organism evidence="1 2">
    <name type="scientific">Candidatus Collierbacteria bacterium RIFOXYD1_FULL_40_9</name>
    <dbReference type="NCBI Taxonomy" id="1817731"/>
    <lineage>
        <taxon>Bacteria</taxon>
        <taxon>Candidatus Collieribacteriota</taxon>
    </lineage>
</organism>
<evidence type="ECO:0000313" key="1">
    <source>
        <dbReference type="EMBL" id="OGD83897.1"/>
    </source>
</evidence>
<dbReference type="Gene3D" id="3.30.70.2970">
    <property type="entry name" value="Protein of unknown function (DUF541), domain 2"/>
    <property type="match status" value="1"/>
</dbReference>
<reference evidence="1 2" key="1">
    <citation type="journal article" date="2016" name="Nat. Commun.">
        <title>Thousands of microbial genomes shed light on interconnected biogeochemical processes in an aquifer system.</title>
        <authorList>
            <person name="Anantharaman K."/>
            <person name="Brown C.T."/>
            <person name="Hug L.A."/>
            <person name="Sharon I."/>
            <person name="Castelle C.J."/>
            <person name="Probst A.J."/>
            <person name="Thomas B.C."/>
            <person name="Singh A."/>
            <person name="Wilkins M.J."/>
            <person name="Karaoz U."/>
            <person name="Brodie E.L."/>
            <person name="Williams K.H."/>
            <person name="Hubbard S.S."/>
            <person name="Banfield J.F."/>
        </authorList>
    </citation>
    <scope>NUCLEOTIDE SEQUENCE [LARGE SCALE GENOMIC DNA]</scope>
</reference>
<comment type="caution">
    <text evidence="1">The sequence shown here is derived from an EMBL/GenBank/DDBJ whole genome shotgun (WGS) entry which is preliminary data.</text>
</comment>
<dbReference type="InterPro" id="IPR052022">
    <property type="entry name" value="26kDa_periplasmic_antigen"/>
</dbReference>
<proteinExistence type="predicted"/>
<evidence type="ECO:0008006" key="3">
    <source>
        <dbReference type="Google" id="ProtNLM"/>
    </source>
</evidence>
<dbReference type="Pfam" id="PF04402">
    <property type="entry name" value="SIMPL"/>
    <property type="match status" value="1"/>
</dbReference>
<dbReference type="PANTHER" id="PTHR34387">
    <property type="entry name" value="SLR1258 PROTEIN"/>
    <property type="match status" value="1"/>
</dbReference>
<sequence length="249" mass="27007">MMNDIQRISWFILGTAFLLVTAYFFPWKDIQWGQMTMEPVRTLTVTGSAESKEKNQIAKFSAGMSAVNGDREAAVKEVNTKIEAITKVVKEFGIKDEDIITQSMSIYQMQDMVYEDGRQRQKPGQWSVSNNIEVTLRDIDRANTLADLLSKSGATNVWGPNFQLDRSNKSADALTEAAVADAKTKAEAMAKSAGATLGRVMSVTESMTSGGIVYPMAMRDGIGGGGGGASLEPGTSNVSKSVTVIWELK</sequence>
<dbReference type="InterPro" id="IPR007497">
    <property type="entry name" value="SIMPL/DUF541"/>
</dbReference>
<dbReference type="GO" id="GO:0006974">
    <property type="term" value="P:DNA damage response"/>
    <property type="evidence" value="ECO:0007669"/>
    <property type="project" value="TreeGrafter"/>
</dbReference>
<protein>
    <recommendedName>
        <fullName evidence="3">SIMPL domain-containing protein</fullName>
    </recommendedName>
</protein>
<gene>
    <name evidence="1" type="ORF">A2572_03000</name>
</gene>